<protein>
    <submittedName>
        <fullName evidence="2">Uncharacterized protein</fullName>
    </submittedName>
</protein>
<dbReference type="EMBL" id="JBHSIU010000065">
    <property type="protein sequence ID" value="MFC5004413.1"/>
    <property type="molecule type" value="Genomic_DNA"/>
</dbReference>
<evidence type="ECO:0000256" key="1">
    <source>
        <dbReference type="SAM" id="MobiDB-lite"/>
    </source>
</evidence>
<accession>A0ABV9WAR5</accession>
<reference evidence="3" key="1">
    <citation type="journal article" date="2019" name="Int. J. Syst. Evol. Microbiol.">
        <title>The Global Catalogue of Microorganisms (GCM) 10K type strain sequencing project: providing services to taxonomists for standard genome sequencing and annotation.</title>
        <authorList>
            <consortium name="The Broad Institute Genomics Platform"/>
            <consortium name="The Broad Institute Genome Sequencing Center for Infectious Disease"/>
            <person name="Wu L."/>
            <person name="Ma J."/>
        </authorList>
    </citation>
    <scope>NUCLEOTIDE SEQUENCE [LARGE SCALE GENOMIC DNA]</scope>
    <source>
        <strain evidence="3">CGMCC 4.7152</strain>
    </source>
</reference>
<name>A0ABV9WAR5_9ACTN</name>
<dbReference type="Proteomes" id="UP001595912">
    <property type="component" value="Unassembled WGS sequence"/>
</dbReference>
<proteinExistence type="predicted"/>
<comment type="caution">
    <text evidence="2">The sequence shown here is derived from an EMBL/GenBank/DDBJ whole genome shotgun (WGS) entry which is preliminary data.</text>
</comment>
<evidence type="ECO:0000313" key="2">
    <source>
        <dbReference type="EMBL" id="MFC5004413.1"/>
    </source>
</evidence>
<sequence length="177" mass="19226">MPVHLYFELEAVLEHARFAVLADYNLRTEQEAATDVAARPALWYFREGGQVHLHGNGFMRHHLQSRSPADVSAQSHAALTTPAVRPPDRSHAAVLPLLNPDGPSLIDDLYRGLAAGMQLAVLNPATLHLGVGRRRIRSVATPTGPHLATLGGRPRLSTQPLPYGSNSSSLPMLRRVS</sequence>
<dbReference type="RefSeq" id="WP_380124285.1">
    <property type="nucleotide sequence ID" value="NZ_JBHSIU010000065.1"/>
</dbReference>
<organism evidence="2 3">
    <name type="scientific">Dactylosporangium cerinum</name>
    <dbReference type="NCBI Taxonomy" id="1434730"/>
    <lineage>
        <taxon>Bacteria</taxon>
        <taxon>Bacillati</taxon>
        <taxon>Actinomycetota</taxon>
        <taxon>Actinomycetes</taxon>
        <taxon>Micromonosporales</taxon>
        <taxon>Micromonosporaceae</taxon>
        <taxon>Dactylosporangium</taxon>
    </lineage>
</organism>
<feature type="region of interest" description="Disordered" evidence="1">
    <location>
        <begin position="140"/>
        <end position="177"/>
    </location>
</feature>
<evidence type="ECO:0000313" key="3">
    <source>
        <dbReference type="Proteomes" id="UP001595912"/>
    </source>
</evidence>
<feature type="compositionally biased region" description="Polar residues" evidence="1">
    <location>
        <begin position="156"/>
        <end position="170"/>
    </location>
</feature>
<gene>
    <name evidence="2" type="ORF">ACFPIJ_42130</name>
</gene>
<keyword evidence="3" id="KW-1185">Reference proteome</keyword>